<dbReference type="AlphaFoldDB" id="G2GEY6"/>
<dbReference type="RefSeq" id="WP_007497936.1">
    <property type="nucleotide sequence ID" value="NZ_AGBF01000073.1"/>
</dbReference>
<dbReference type="EMBL" id="AGBF01000073">
    <property type="protein sequence ID" value="EGX57927.1"/>
    <property type="molecule type" value="Genomic_DNA"/>
</dbReference>
<evidence type="ECO:0000313" key="3">
    <source>
        <dbReference type="Proteomes" id="UP000004217"/>
    </source>
</evidence>
<comment type="caution">
    <text evidence="2">The sequence shown here is derived from an EMBL/GenBank/DDBJ whole genome shotgun (WGS) entry which is preliminary data.</text>
</comment>
<feature type="transmembrane region" description="Helical" evidence="1">
    <location>
        <begin position="32"/>
        <end position="50"/>
    </location>
</feature>
<keyword evidence="3" id="KW-1185">Reference proteome</keyword>
<keyword evidence="1" id="KW-1133">Transmembrane helix</keyword>
<sequence length="61" mass="6255">MRRSTEFLLLAVSGAAGGFAFTAVVGSLTPAAALQTAITSVIAATAIVYVRSRRARNSQDA</sequence>
<name>G2GEY6_9ACTN</name>
<dbReference type="Proteomes" id="UP000004217">
    <property type="component" value="Unassembled WGS sequence"/>
</dbReference>
<accession>G2GEY6</accession>
<keyword evidence="1" id="KW-0472">Membrane</keyword>
<evidence type="ECO:0000313" key="2">
    <source>
        <dbReference type="EMBL" id="EGX57927.1"/>
    </source>
</evidence>
<reference evidence="2 3" key="1">
    <citation type="submission" date="2011-08" db="EMBL/GenBank/DDBJ databases">
        <authorList>
            <person name="Lin Y."/>
            <person name="Hao X."/>
            <person name="Johnstone L."/>
            <person name="Miller S.J."/>
            <person name="Wei G."/>
            <person name="Rensing C."/>
        </authorList>
    </citation>
    <scope>NUCLEOTIDE SEQUENCE [LARGE SCALE GENOMIC DNA]</scope>
    <source>
        <strain evidence="2 3">K42</strain>
    </source>
</reference>
<proteinExistence type="predicted"/>
<organism evidence="2 3">
    <name type="scientific">Streptomyces zinciresistens K42</name>
    <dbReference type="NCBI Taxonomy" id="700597"/>
    <lineage>
        <taxon>Bacteria</taxon>
        <taxon>Bacillati</taxon>
        <taxon>Actinomycetota</taxon>
        <taxon>Actinomycetes</taxon>
        <taxon>Kitasatosporales</taxon>
        <taxon>Streptomycetaceae</taxon>
        <taxon>Streptomyces</taxon>
    </lineage>
</organism>
<evidence type="ECO:0000256" key="1">
    <source>
        <dbReference type="SAM" id="Phobius"/>
    </source>
</evidence>
<gene>
    <name evidence="2" type="ORF">SZN_20347</name>
</gene>
<keyword evidence="1" id="KW-0812">Transmembrane</keyword>
<protein>
    <submittedName>
        <fullName evidence="2">Uncharacterized protein</fullName>
    </submittedName>
</protein>